<evidence type="ECO:0000256" key="1">
    <source>
        <dbReference type="SAM" id="MobiDB-lite"/>
    </source>
</evidence>
<dbReference type="OrthoDB" id="9451380at2759"/>
<protein>
    <submittedName>
        <fullName evidence="3">Collagen alpha-1(III) chain-like</fullName>
    </submittedName>
</protein>
<feature type="region of interest" description="Disordered" evidence="1">
    <location>
        <begin position="90"/>
        <end position="111"/>
    </location>
</feature>
<dbReference type="AlphaFoldDB" id="A0A2Y9KGS1"/>
<feature type="region of interest" description="Disordered" evidence="1">
    <location>
        <begin position="420"/>
        <end position="474"/>
    </location>
</feature>
<evidence type="ECO:0000313" key="3">
    <source>
        <dbReference type="RefSeq" id="XP_022372741.1"/>
    </source>
</evidence>
<organism evidence="2 3">
    <name type="scientific">Enhydra lutris kenyoni</name>
    <name type="common">northern sea otter</name>
    <dbReference type="NCBI Taxonomy" id="391180"/>
    <lineage>
        <taxon>Eukaryota</taxon>
        <taxon>Metazoa</taxon>
        <taxon>Chordata</taxon>
        <taxon>Craniata</taxon>
        <taxon>Vertebrata</taxon>
        <taxon>Euteleostomi</taxon>
        <taxon>Mammalia</taxon>
        <taxon>Eutheria</taxon>
        <taxon>Laurasiatheria</taxon>
        <taxon>Carnivora</taxon>
        <taxon>Caniformia</taxon>
        <taxon>Musteloidea</taxon>
        <taxon>Mustelidae</taxon>
        <taxon>Lutrinae</taxon>
        <taxon>Enhydra</taxon>
    </lineage>
</organism>
<dbReference type="Proteomes" id="UP000248482">
    <property type="component" value="Unplaced"/>
</dbReference>
<evidence type="ECO:0000313" key="2">
    <source>
        <dbReference type="Proteomes" id="UP000248482"/>
    </source>
</evidence>
<gene>
    <name evidence="3" type="primary">LOC111156263</name>
</gene>
<feature type="compositionally biased region" description="Gly residues" evidence="1">
    <location>
        <begin position="623"/>
        <end position="636"/>
    </location>
</feature>
<feature type="region of interest" description="Disordered" evidence="1">
    <location>
        <begin position="327"/>
        <end position="354"/>
    </location>
</feature>
<dbReference type="GeneID" id="111156263"/>
<keyword evidence="2" id="KW-1185">Reference proteome</keyword>
<feature type="region of interest" description="Disordered" evidence="1">
    <location>
        <begin position="1"/>
        <end position="21"/>
    </location>
</feature>
<feature type="region of interest" description="Disordered" evidence="1">
    <location>
        <begin position="235"/>
        <end position="315"/>
    </location>
</feature>
<proteinExistence type="predicted"/>
<feature type="region of interest" description="Disordered" evidence="1">
    <location>
        <begin position="610"/>
        <end position="636"/>
    </location>
</feature>
<dbReference type="KEGG" id="elk:111156263"/>
<dbReference type="RefSeq" id="XP_022372741.1">
    <property type="nucleotide sequence ID" value="XM_022517033.1"/>
</dbReference>
<sequence length="636" mass="62266">MRGGAGRRPGSGVLPRREVGGWPSGVCQQSLCPSQLGGLGERPHPGEVLKGPKGVCPPTPLSIMGTWAFPAALLLLCLASESLQGGLPPLSPGPGKGFGSPNGYRSGYGSPSGLGAGFGNGNGLGAQPGTGGGVKPQKPGFGNGLAMGTFPGAVAQPGFGGGVRPQKPVYGNGLGASSFPGLGAQPGPVAQNGGQAPGMGWGPGGRGVSVGLQGSSGLSHLVPDPFSGVGGGVKPQKPGLGNGNGMGLGAQPGFGGGRKPQKPGFGNGNGLGGGTFRGVGAQPAGPATQNGYRPGFGGGMKPQKPGLGDGNGLGAQPGLVTQNGYGAGFGEAMKPQKPGFRNGNGLGGQPGPEVPVGYGPGIGEGGKLQKLVYRNGLGAGVFPGQGAQPALGRGMSPLKSGFTPGLQLPAGYGNGNGVGAQPGPCHGRVPPLLLPRPPTSGVPSAKEGGGWGPKSQPSPPGQNGNFPAPTPAIQWGLKPQKAGYQPLNGYGLGTELGFGGGLKPQKVGFAYGNGLGAGVFPEARPQPDFPGVNGFRNGYGEEAPVYPKAVVPGSEGNGQARALRGSSWPSVQPWGLALKPGYGPGGTYAGVRSQPATYGQLRPELGPGLFGSPPVKRDSSGPLGNGYGGHCPLGKC</sequence>
<reference evidence="3" key="1">
    <citation type="submission" date="2025-08" db="UniProtKB">
        <authorList>
            <consortium name="RefSeq"/>
        </authorList>
    </citation>
    <scope>IDENTIFICATION</scope>
    <source>
        <tissue evidence="3">Blood</tissue>
    </source>
</reference>
<accession>A0A2Y9KGS1</accession>
<feature type="compositionally biased region" description="Gly residues" evidence="1">
    <location>
        <begin position="240"/>
        <end position="258"/>
    </location>
</feature>
<feature type="compositionally biased region" description="Gly residues" evidence="1">
    <location>
        <begin position="265"/>
        <end position="277"/>
    </location>
</feature>
<name>A0A2Y9KGS1_ENHLU</name>